<evidence type="ECO:0000313" key="1">
    <source>
        <dbReference type="EMBL" id="KLU21492.1"/>
    </source>
</evidence>
<proteinExistence type="predicted"/>
<sequence>MKPFGIHVVQVDGDVTAGAIVPAGVLDQYLWATDRIRAARSRAARALWRARAVLAKTRRDAAELVSIELQKAREQAVFDARQQAGEARVAAIGETVEWLLAERDLEAAIAARFEQRFRVVLADALRQYAAAAVPDEVISRHLAPHLDEFLAHGKLSLRVHADLVGAITSRFSSPARVSEALEIIVDDTLGQREAVLDTPFVQLRIDLDRHLDELLNQLAGSTVSNGHHHVQD</sequence>
<comment type="caution">
    <text evidence="1">The sequence shown here is derived from an EMBL/GenBank/DDBJ whole genome shotgun (WGS) entry which is preliminary data.</text>
</comment>
<accession>A0A0J1CL91</accession>
<evidence type="ECO:0000313" key="2">
    <source>
        <dbReference type="Proteomes" id="UP000035963"/>
    </source>
</evidence>
<dbReference type="RefSeq" id="WP_047896906.1">
    <property type="nucleotide sequence ID" value="NZ_AEJF01000214.1"/>
</dbReference>
<dbReference type="AlphaFoldDB" id="A0A0J1CL91"/>
<name>A0A0J1CL91_9BURK</name>
<dbReference type="PATRIC" id="fig|908627.4.peg.7953"/>
<reference evidence="1 2" key="1">
    <citation type="journal article" date="2015" name="Genome Announc.">
        <title>Draft Genome Sequence of Burkholderia sp. Strain PML1(12), an Ectomycorrhizosphere-Inhabiting Bacterium with Effective Mineral-Weathering Ability.</title>
        <authorList>
            <person name="Uroz S."/>
            <person name="Oger P."/>
        </authorList>
    </citation>
    <scope>NUCLEOTIDE SEQUENCE [LARGE SCALE GENOMIC DNA]</scope>
    <source>
        <strain evidence="2">PML1(12)</strain>
    </source>
</reference>
<organism evidence="1 2">
    <name type="scientific">Caballeronia mineralivorans PML1(12)</name>
    <dbReference type="NCBI Taxonomy" id="908627"/>
    <lineage>
        <taxon>Bacteria</taxon>
        <taxon>Pseudomonadati</taxon>
        <taxon>Pseudomonadota</taxon>
        <taxon>Betaproteobacteria</taxon>
        <taxon>Burkholderiales</taxon>
        <taxon>Burkholderiaceae</taxon>
        <taxon>Caballeronia</taxon>
    </lineage>
</organism>
<keyword evidence="2" id="KW-1185">Reference proteome</keyword>
<dbReference type="OrthoDB" id="9133817at2"/>
<dbReference type="EMBL" id="AEJF01000214">
    <property type="protein sequence ID" value="KLU21492.1"/>
    <property type="molecule type" value="Genomic_DNA"/>
</dbReference>
<evidence type="ECO:0008006" key="3">
    <source>
        <dbReference type="Google" id="ProtNLM"/>
    </source>
</evidence>
<gene>
    <name evidence="1" type="ORF">EOS_35555</name>
</gene>
<protein>
    <recommendedName>
        <fullName evidence="3">Type III secretion system protein</fullName>
    </recommendedName>
</protein>
<dbReference type="Proteomes" id="UP000035963">
    <property type="component" value="Unassembled WGS sequence"/>
</dbReference>